<dbReference type="OMA" id="ITDVMAN"/>
<dbReference type="InterPro" id="IPR049126">
    <property type="entry name" value="FAN1-like_TPR"/>
</dbReference>
<evidence type="ECO:0000313" key="12">
    <source>
        <dbReference type="Proteomes" id="UP000076078"/>
    </source>
</evidence>
<dbReference type="InterPro" id="IPR049125">
    <property type="entry name" value="FAN1-like_WH"/>
</dbReference>
<comment type="similarity">
    <text evidence="2 8">Belongs to the FAN1 family.</text>
</comment>
<dbReference type="Gene3D" id="3.40.1350.10">
    <property type="match status" value="1"/>
</dbReference>
<keyword evidence="8" id="KW-0539">Nucleus</keyword>
<feature type="region of interest" description="Disordered" evidence="9">
    <location>
        <begin position="292"/>
        <end position="312"/>
    </location>
</feature>
<accession>A0A151Z602</accession>
<keyword evidence="8" id="KW-0234">DNA repair</keyword>
<evidence type="ECO:0000256" key="7">
    <source>
        <dbReference type="ARBA" id="ARBA00023211"/>
    </source>
</evidence>
<comment type="subcellular location">
    <subcellularLocation>
        <location evidence="8">Nucleus</location>
    </subcellularLocation>
</comment>
<feature type="compositionally biased region" description="Low complexity" evidence="9">
    <location>
        <begin position="176"/>
        <end position="192"/>
    </location>
</feature>
<sequence>MKRRLGNPSTSNNNGNPYVSNKEFQSFNGKQKSILDYFSPITQQETIYHLEEEEYKNGTAAISDDEIEVVNLLNNDNKENEQPIKFFKPSNNSQDDNVNNIVKTTTTTTTIESGDKKLITKTTTTKTFYEGGCSNSQSSKIPIPSSPLSQSSQNSSTPLSQQSSSSPYRLNHIKRSFSTPTFSQPTSNTPSPVDNIRKNISQSQPNSPSPNASQSPSPYKKTIKTITIIEEEEKEQFIVNLENDQTASPNSSQKQHVNNTKKPAIILDLTNEAIDITDDLIEIPPTTPAIIKPINHNTPPKSPNSSQTQNNNNISISLNKKIDEENRYYLKNFLLVTEVVYKRDIHLFKEVEIQFLEKLKNLSSNSQHLFVRVYNRKGPWFPLSMLKESYDKESLCVDKSTMELLECSFFQEYKSETDDYMQLAELLKVQQLRSIVGHMAFSGNIATKDILLKYLTGKHYKGQSTLIQNPAMVFKKKVEVMIGRCFCVNPVVLQLFRIINHLFFFSWTQHNAQQMIVNYIMDIQYPKYQISKEPSSGNNKIFPNREALDRYEEVKQFEESFQLVYESNQDTNVQTILERCTSELVQYQNQTIPYRFALRFTPGWVYTRTLSQCVSVLEKLKNYSDATQYLMMLLDLPFCLGKRGHWYQRLVINLKHLNKLEEALLVCERALGDVHVRSGDRLALEKHIGQLAKPPLRWKPKTQLLQFTNKLRDAKKVTLYREKLPFGRSGQKARYNLLKPINVQEEDTNKDGKSQSVQRSELIPTVRDTTTTSVEGSALEHYKESEDWSGVHCETSLFITLFVLYFWDIIFSDEIPNVLMSPYQDAPLDFGSAEFYVSRKSMIDAKVEQLKNSNYKDLTALLLKVWDQNQGCIARGVRWDNFTKEELCHISKCLGGPLIAFISKLFIEDFKSFGHGMPDLFLWKSDENGGFIKFVEVKGQGDSLRDQQKIWIDLLISFGCDVEICHIKNL</sequence>
<dbReference type="GO" id="GO:0017108">
    <property type="term" value="F:5'-flap endonuclease activity"/>
    <property type="evidence" value="ECO:0007669"/>
    <property type="project" value="TreeGrafter"/>
</dbReference>
<keyword evidence="4 8" id="KW-0479">Metal-binding</keyword>
<dbReference type="AlphaFoldDB" id="A0A151Z602"/>
<evidence type="ECO:0000256" key="6">
    <source>
        <dbReference type="ARBA" id="ARBA00022842"/>
    </source>
</evidence>
<dbReference type="GO" id="GO:0070336">
    <property type="term" value="F:flap-structured DNA binding"/>
    <property type="evidence" value="ECO:0007669"/>
    <property type="project" value="TreeGrafter"/>
</dbReference>
<dbReference type="InterPro" id="IPR011856">
    <property type="entry name" value="tRNA_endonuc-like_dom_sf"/>
</dbReference>
<dbReference type="CDD" id="cd22326">
    <property type="entry name" value="FAN1-like"/>
    <property type="match status" value="1"/>
</dbReference>
<keyword evidence="12" id="KW-1185">Reference proteome</keyword>
<dbReference type="GO" id="GO:0004528">
    <property type="term" value="F:phosphodiesterase I activity"/>
    <property type="evidence" value="ECO:0007669"/>
    <property type="project" value="UniProtKB-EC"/>
</dbReference>
<organism evidence="11 12">
    <name type="scientific">Tieghemostelium lacteum</name>
    <name type="common">Slime mold</name>
    <name type="synonym">Dictyostelium lacteum</name>
    <dbReference type="NCBI Taxonomy" id="361077"/>
    <lineage>
        <taxon>Eukaryota</taxon>
        <taxon>Amoebozoa</taxon>
        <taxon>Evosea</taxon>
        <taxon>Eumycetozoa</taxon>
        <taxon>Dictyostelia</taxon>
        <taxon>Dictyosteliales</taxon>
        <taxon>Raperosteliaceae</taxon>
        <taxon>Tieghemostelium</taxon>
    </lineage>
</organism>
<feature type="compositionally biased region" description="Low complexity" evidence="9">
    <location>
        <begin position="134"/>
        <end position="167"/>
    </location>
</feature>
<dbReference type="EMBL" id="LODT01000041">
    <property type="protein sequence ID" value="KYQ89386.1"/>
    <property type="molecule type" value="Genomic_DNA"/>
</dbReference>
<evidence type="ECO:0000256" key="4">
    <source>
        <dbReference type="ARBA" id="ARBA00022723"/>
    </source>
</evidence>
<gene>
    <name evidence="11" type="ORF">DLAC_10047</name>
</gene>
<evidence type="ECO:0000259" key="10">
    <source>
        <dbReference type="SMART" id="SM00990"/>
    </source>
</evidence>
<evidence type="ECO:0000256" key="2">
    <source>
        <dbReference type="ARBA" id="ARBA00005533"/>
    </source>
</evidence>
<dbReference type="GO" id="GO:0005634">
    <property type="term" value="C:nucleus"/>
    <property type="evidence" value="ECO:0007669"/>
    <property type="project" value="UniProtKB-SubCell"/>
</dbReference>
<evidence type="ECO:0000256" key="5">
    <source>
        <dbReference type="ARBA" id="ARBA00022801"/>
    </source>
</evidence>
<dbReference type="PANTHER" id="PTHR15749">
    <property type="entry name" value="FANCONI-ASSOCIATED NUCLEASE 1"/>
    <property type="match status" value="1"/>
</dbReference>
<dbReference type="GO" id="GO:0046872">
    <property type="term" value="F:metal ion binding"/>
    <property type="evidence" value="ECO:0007669"/>
    <property type="project" value="UniProtKB-KW"/>
</dbReference>
<feature type="region of interest" description="Disordered" evidence="9">
    <location>
        <begin position="1"/>
        <end position="23"/>
    </location>
</feature>
<dbReference type="SMART" id="SM00990">
    <property type="entry name" value="VRR_NUC"/>
    <property type="match status" value="1"/>
</dbReference>
<dbReference type="GO" id="GO:0036297">
    <property type="term" value="P:interstrand cross-link repair"/>
    <property type="evidence" value="ECO:0007669"/>
    <property type="project" value="InterPro"/>
</dbReference>
<reference evidence="11 12" key="1">
    <citation type="submission" date="2015-12" db="EMBL/GenBank/DDBJ databases">
        <title>Dictyostelia acquired genes for synthesis and detection of signals that induce cell-type specialization by lateral gene transfer from prokaryotes.</title>
        <authorList>
            <person name="Gloeckner G."/>
            <person name="Schaap P."/>
        </authorList>
    </citation>
    <scope>NUCLEOTIDE SEQUENCE [LARGE SCALE GENOMIC DNA]</scope>
    <source>
        <strain evidence="11 12">TK</strain>
    </source>
</reference>
<evidence type="ECO:0000256" key="1">
    <source>
        <dbReference type="ARBA" id="ARBA00000983"/>
    </source>
</evidence>
<dbReference type="InterPro" id="IPR014883">
    <property type="entry name" value="VRR_NUC"/>
</dbReference>
<feature type="domain" description="VRR-NUC" evidence="10">
    <location>
        <begin position="853"/>
        <end position="969"/>
    </location>
</feature>
<dbReference type="STRING" id="361077.A0A151Z602"/>
<keyword evidence="6 8" id="KW-0460">Magnesium</keyword>
<dbReference type="Pfam" id="PF21170">
    <property type="entry name" value="FAN1_TPR"/>
    <property type="match status" value="1"/>
</dbReference>
<dbReference type="InParanoid" id="A0A151Z602"/>
<dbReference type="InterPro" id="IPR049132">
    <property type="entry name" value="FAN1-like_euk"/>
</dbReference>
<keyword evidence="5 8" id="KW-0378">Hydrolase</keyword>
<evidence type="ECO:0000256" key="8">
    <source>
        <dbReference type="RuleBase" id="RU365033"/>
    </source>
</evidence>
<dbReference type="OrthoDB" id="76364at2759"/>
<dbReference type="FunCoup" id="A0A151Z602">
    <property type="interactions" value="51"/>
</dbReference>
<dbReference type="GO" id="GO:0008409">
    <property type="term" value="F:5'-3' exonuclease activity"/>
    <property type="evidence" value="ECO:0007669"/>
    <property type="project" value="TreeGrafter"/>
</dbReference>
<evidence type="ECO:0000313" key="11">
    <source>
        <dbReference type="EMBL" id="KYQ89386.1"/>
    </source>
</evidence>
<dbReference type="InterPro" id="IPR033315">
    <property type="entry name" value="Fan1-like"/>
</dbReference>
<feature type="compositionally biased region" description="Low complexity" evidence="9">
    <location>
        <begin position="201"/>
        <end position="220"/>
    </location>
</feature>
<feature type="region of interest" description="Disordered" evidence="9">
    <location>
        <begin position="128"/>
        <end position="220"/>
    </location>
</feature>
<keyword evidence="3 8" id="KW-0540">Nuclease</keyword>
<protein>
    <recommendedName>
        <fullName evidence="8">Fanconi-associated nuclease</fullName>
        <ecNumber evidence="8">3.1.4.1</ecNumber>
    </recommendedName>
</protein>
<dbReference type="Pfam" id="PF08774">
    <property type="entry name" value="VRR_NUC"/>
    <property type="match status" value="1"/>
</dbReference>
<dbReference type="PANTHER" id="PTHR15749:SF4">
    <property type="entry name" value="FANCONI-ASSOCIATED NUCLEASE 1"/>
    <property type="match status" value="1"/>
</dbReference>
<comment type="function">
    <text evidence="8">Nuclease required for the repair of DNA interstrand cross-links (ICL). Acts as a 5'-3' exonuclease that anchors at a cut end of DNA and cleaves DNA successively at every third nucleotide, allowing to excise an ICL from one strand through flanking incisions.</text>
</comment>
<proteinExistence type="inferred from homology"/>
<comment type="caution">
    <text evidence="11">The sequence shown here is derived from an EMBL/GenBank/DDBJ whole genome shotgun (WGS) entry which is preliminary data.</text>
</comment>
<evidence type="ECO:0000256" key="3">
    <source>
        <dbReference type="ARBA" id="ARBA00022722"/>
    </source>
</evidence>
<comment type="catalytic activity">
    <reaction evidence="1 8">
        <text>Hydrolytically removes 5'-nucleotides successively from the 3'-hydroxy termini of 3'-hydroxy-terminated oligonucleotides.</text>
        <dbReference type="EC" id="3.1.4.1"/>
    </reaction>
</comment>
<evidence type="ECO:0000256" key="9">
    <source>
        <dbReference type="SAM" id="MobiDB-lite"/>
    </source>
</evidence>
<dbReference type="EC" id="3.1.4.1" evidence="8"/>
<comment type="cofactor">
    <cofactor evidence="8">
        <name>Mg(2+)</name>
        <dbReference type="ChEBI" id="CHEBI:18420"/>
    </cofactor>
    <cofactor evidence="8">
        <name>Mn(2+)</name>
        <dbReference type="ChEBI" id="CHEBI:29035"/>
    </cofactor>
</comment>
<keyword evidence="7 8" id="KW-0464">Manganese</keyword>
<keyword evidence="8" id="KW-0227">DNA damage</keyword>
<dbReference type="Proteomes" id="UP000076078">
    <property type="component" value="Unassembled WGS sequence"/>
</dbReference>
<name>A0A151Z602_TIELA</name>
<feature type="compositionally biased region" description="Low complexity" evidence="9">
    <location>
        <begin position="1"/>
        <end position="17"/>
    </location>
</feature>
<dbReference type="Pfam" id="PF21315">
    <property type="entry name" value="FAN1_HTH"/>
    <property type="match status" value="1"/>
</dbReference>